<dbReference type="Proteomes" id="UP000038045">
    <property type="component" value="Unplaced"/>
</dbReference>
<proteinExistence type="predicted"/>
<keyword evidence="1" id="KW-1185">Reference proteome</keyword>
<name>A0A0N4ZUE9_PARTI</name>
<accession>A0A0N4ZUE9</accession>
<protein>
    <submittedName>
        <fullName evidence="2">Uncharacterized protein</fullName>
    </submittedName>
</protein>
<evidence type="ECO:0000313" key="1">
    <source>
        <dbReference type="Proteomes" id="UP000038045"/>
    </source>
</evidence>
<evidence type="ECO:0000313" key="2">
    <source>
        <dbReference type="WBParaSite" id="PTRK_0001221200.1"/>
    </source>
</evidence>
<dbReference type="AlphaFoldDB" id="A0A0N4ZUE9"/>
<organism evidence="1 2">
    <name type="scientific">Parastrongyloides trichosuri</name>
    <name type="common">Possum-specific nematode worm</name>
    <dbReference type="NCBI Taxonomy" id="131310"/>
    <lineage>
        <taxon>Eukaryota</taxon>
        <taxon>Metazoa</taxon>
        <taxon>Ecdysozoa</taxon>
        <taxon>Nematoda</taxon>
        <taxon>Chromadorea</taxon>
        <taxon>Rhabditida</taxon>
        <taxon>Tylenchina</taxon>
        <taxon>Panagrolaimomorpha</taxon>
        <taxon>Strongyloidoidea</taxon>
        <taxon>Strongyloididae</taxon>
        <taxon>Parastrongyloides</taxon>
    </lineage>
</organism>
<reference evidence="2" key="1">
    <citation type="submission" date="2017-02" db="UniProtKB">
        <authorList>
            <consortium name="WormBaseParasite"/>
        </authorList>
    </citation>
    <scope>IDENTIFICATION</scope>
</reference>
<sequence length="154" mass="17171">MVVVKAVYKKQKQGNNGRTLNAYPPIIAVTTSNIRSDALQTSYPFCSRNTILLPNNNIIKPIYTGEAPPPYPGIIDSIPSNVTSNINTSILQRQSNTISNPIIMRIYDNNLQNSLNEPPPYEDLPGSTNRSQNAIFFPNPIMPDPHHVLPQKFQ</sequence>
<dbReference type="WBParaSite" id="PTRK_0001221200.1">
    <property type="protein sequence ID" value="PTRK_0001221200.1"/>
    <property type="gene ID" value="PTRK_0001221200"/>
</dbReference>